<dbReference type="EMBL" id="KQ998946">
    <property type="protein sequence ID" value="KZV42838.1"/>
    <property type="molecule type" value="Genomic_DNA"/>
</dbReference>
<gene>
    <name evidence="1" type="ORF">F511_17412</name>
</gene>
<accession>A0A2Z7CES6</accession>
<keyword evidence="1" id="KW-0282">Flagellum</keyword>
<dbReference type="AlphaFoldDB" id="A0A2Z7CES6"/>
<keyword evidence="1" id="KW-0969">Cilium</keyword>
<evidence type="ECO:0000313" key="1">
    <source>
        <dbReference type="EMBL" id="KZV42838.1"/>
    </source>
</evidence>
<keyword evidence="2" id="KW-1185">Reference proteome</keyword>
<evidence type="ECO:0000313" key="2">
    <source>
        <dbReference type="Proteomes" id="UP000250235"/>
    </source>
</evidence>
<proteinExistence type="predicted"/>
<reference evidence="1 2" key="1">
    <citation type="journal article" date="2015" name="Proc. Natl. Acad. Sci. U.S.A.">
        <title>The resurrection genome of Boea hygrometrica: A blueprint for survival of dehydration.</title>
        <authorList>
            <person name="Xiao L."/>
            <person name="Yang G."/>
            <person name="Zhang L."/>
            <person name="Yang X."/>
            <person name="Zhao S."/>
            <person name="Ji Z."/>
            <person name="Zhou Q."/>
            <person name="Hu M."/>
            <person name="Wang Y."/>
            <person name="Chen M."/>
            <person name="Xu Y."/>
            <person name="Jin H."/>
            <person name="Xiao X."/>
            <person name="Hu G."/>
            <person name="Bao F."/>
            <person name="Hu Y."/>
            <person name="Wan P."/>
            <person name="Li L."/>
            <person name="Deng X."/>
            <person name="Kuang T."/>
            <person name="Xiang C."/>
            <person name="Zhu J.K."/>
            <person name="Oliver M.J."/>
            <person name="He Y."/>
        </authorList>
    </citation>
    <scope>NUCLEOTIDE SEQUENCE [LARGE SCALE GENOMIC DNA]</scope>
    <source>
        <strain evidence="2">cv. XS01</strain>
    </source>
</reference>
<name>A0A2Z7CES6_9LAMI</name>
<sequence length="153" mass="16856">MGNERSELISAESAEYVRSGYTQMSYILLPTTAAPATDLSEQFAQLRASISQQSIKQMRTQISIGNMQNHLLSRINDLEKASANARTQKDQDLQGAVMTKMVKVAAMVEVSLLLKIEANLDLEMVVVVVAEVSFQGKEEAVVLNKRLEILDLG</sequence>
<protein>
    <submittedName>
        <fullName evidence="1">Flagellar associated protein</fullName>
    </submittedName>
</protein>
<keyword evidence="1" id="KW-0966">Cell projection</keyword>
<dbReference type="Proteomes" id="UP000250235">
    <property type="component" value="Unassembled WGS sequence"/>
</dbReference>
<organism evidence="1 2">
    <name type="scientific">Dorcoceras hygrometricum</name>
    <dbReference type="NCBI Taxonomy" id="472368"/>
    <lineage>
        <taxon>Eukaryota</taxon>
        <taxon>Viridiplantae</taxon>
        <taxon>Streptophyta</taxon>
        <taxon>Embryophyta</taxon>
        <taxon>Tracheophyta</taxon>
        <taxon>Spermatophyta</taxon>
        <taxon>Magnoliopsida</taxon>
        <taxon>eudicotyledons</taxon>
        <taxon>Gunneridae</taxon>
        <taxon>Pentapetalae</taxon>
        <taxon>asterids</taxon>
        <taxon>lamiids</taxon>
        <taxon>Lamiales</taxon>
        <taxon>Gesneriaceae</taxon>
        <taxon>Didymocarpoideae</taxon>
        <taxon>Trichosporeae</taxon>
        <taxon>Loxocarpinae</taxon>
        <taxon>Dorcoceras</taxon>
    </lineage>
</organism>